<sequence>MSDVYDLISQTNVSVLLLLSSEPSSSSPLFTKRSNVKIDIATELRRQRNRSSSASEVPVDNQGPVSDPGLESGEPNLGSSYPQGMDAEKPISLEADTNPEADVLATPTIAESRQSLSSIPEELAFNFLRKAFNSRCCPTSTASSSLTYCYCFKLSGKASRIQSYGESLHIPPQLLALSELEFNKAFLLLSYIPGTDLVQVKITTEEIRGWKDLSMVAFEAAVWERLGKDYCSPTDHWDTGKTHHYYQCHVASDGSYTFKGPLLLEPAGTYLQKVLGDDNALTVYLRISRKIRQLVVLTLTLDTKRLPKMVSRLGYAVIKFLFSKMVEKKKDFSTKGMKCYFIRTDSTSAIDTGSPYMFSGKSIYEARMHFMHVHTLPSLANYMARLRSDWDNLRDY</sequence>
<keyword evidence="4" id="KW-1185">Reference proteome</keyword>
<protein>
    <recommendedName>
        <fullName evidence="2">RDRP helical domain-containing protein</fullName>
    </recommendedName>
</protein>
<dbReference type="EMBL" id="JAGKQM010000001">
    <property type="protein sequence ID" value="KAH0943277.1"/>
    <property type="molecule type" value="Genomic_DNA"/>
</dbReference>
<organism evidence="3 4">
    <name type="scientific">Brassica napus</name>
    <name type="common">Rape</name>
    <dbReference type="NCBI Taxonomy" id="3708"/>
    <lineage>
        <taxon>Eukaryota</taxon>
        <taxon>Viridiplantae</taxon>
        <taxon>Streptophyta</taxon>
        <taxon>Embryophyta</taxon>
        <taxon>Tracheophyta</taxon>
        <taxon>Spermatophyta</taxon>
        <taxon>Magnoliopsida</taxon>
        <taxon>eudicotyledons</taxon>
        <taxon>Gunneridae</taxon>
        <taxon>Pentapetalae</taxon>
        <taxon>rosids</taxon>
        <taxon>malvids</taxon>
        <taxon>Brassicales</taxon>
        <taxon>Brassicaceae</taxon>
        <taxon>Brassiceae</taxon>
        <taxon>Brassica</taxon>
    </lineage>
</organism>
<feature type="region of interest" description="Disordered" evidence="1">
    <location>
        <begin position="41"/>
        <end position="86"/>
    </location>
</feature>
<dbReference type="Proteomes" id="UP000824890">
    <property type="component" value="Unassembled WGS sequence"/>
</dbReference>
<dbReference type="Pfam" id="PF26252">
    <property type="entry name" value="RdRP_helical"/>
    <property type="match status" value="1"/>
</dbReference>
<feature type="domain" description="RDRP helical" evidence="2">
    <location>
        <begin position="172"/>
        <end position="234"/>
    </location>
</feature>
<proteinExistence type="predicted"/>
<name>A0ABQ8ENP6_BRANA</name>
<comment type="caution">
    <text evidence="3">The sequence shown here is derived from an EMBL/GenBank/DDBJ whole genome shotgun (WGS) entry which is preliminary data.</text>
</comment>
<gene>
    <name evidence="3" type="ORF">HID58_002914</name>
</gene>
<reference evidence="3 4" key="1">
    <citation type="submission" date="2021-05" db="EMBL/GenBank/DDBJ databases">
        <title>Genome Assembly of Synthetic Allotetraploid Brassica napus Reveals Homoeologous Exchanges between Subgenomes.</title>
        <authorList>
            <person name="Davis J.T."/>
        </authorList>
    </citation>
    <scope>NUCLEOTIDE SEQUENCE [LARGE SCALE GENOMIC DNA]</scope>
    <source>
        <strain evidence="4">cv. Da-Ae</strain>
        <tissue evidence="3">Seedling</tissue>
    </source>
</reference>
<dbReference type="InterPro" id="IPR058751">
    <property type="entry name" value="RDRP_helical"/>
</dbReference>
<evidence type="ECO:0000256" key="1">
    <source>
        <dbReference type="SAM" id="MobiDB-lite"/>
    </source>
</evidence>
<evidence type="ECO:0000313" key="3">
    <source>
        <dbReference type="EMBL" id="KAH0943277.1"/>
    </source>
</evidence>
<accession>A0ABQ8ENP6</accession>
<evidence type="ECO:0000259" key="2">
    <source>
        <dbReference type="Pfam" id="PF26252"/>
    </source>
</evidence>
<evidence type="ECO:0000313" key="4">
    <source>
        <dbReference type="Proteomes" id="UP000824890"/>
    </source>
</evidence>